<reference evidence="2" key="1">
    <citation type="submission" date="2002-10" db="EMBL/GenBank/DDBJ databases">
        <title>Oryza sativa nipponbare(GA3) genomic DNA, chromosome 8, BAC clone:B1168A08.</title>
        <authorList>
            <person name="Sasaki T."/>
            <person name="Matsumoto T."/>
            <person name="Katayose Y."/>
        </authorList>
    </citation>
    <scope>NUCLEOTIDE SEQUENCE</scope>
</reference>
<protein>
    <submittedName>
        <fullName evidence="3">Uncharacterized protein</fullName>
    </submittedName>
</protein>
<proteinExistence type="predicted"/>
<organism evidence="3 4">
    <name type="scientific">Oryza sativa subsp. japonica</name>
    <name type="common">Rice</name>
    <dbReference type="NCBI Taxonomy" id="39947"/>
    <lineage>
        <taxon>Eukaryota</taxon>
        <taxon>Viridiplantae</taxon>
        <taxon>Streptophyta</taxon>
        <taxon>Embryophyta</taxon>
        <taxon>Tracheophyta</taxon>
        <taxon>Spermatophyta</taxon>
        <taxon>Magnoliopsida</taxon>
        <taxon>Liliopsida</taxon>
        <taxon>Poales</taxon>
        <taxon>Poaceae</taxon>
        <taxon>BOP clade</taxon>
        <taxon>Oryzoideae</taxon>
        <taxon>Oryzeae</taxon>
        <taxon>Oryzinae</taxon>
        <taxon>Oryza</taxon>
        <taxon>Oryza sativa</taxon>
    </lineage>
</organism>
<feature type="region of interest" description="Disordered" evidence="1">
    <location>
        <begin position="91"/>
        <end position="118"/>
    </location>
</feature>
<dbReference type="Proteomes" id="UP000000763">
    <property type="component" value="Chromosome 8"/>
</dbReference>
<evidence type="ECO:0000313" key="4">
    <source>
        <dbReference type="Proteomes" id="UP000000763"/>
    </source>
</evidence>
<sequence>MGIEILAWQYGIVYDFEPLICLNCGRHRGDGLSRAVATATATAATVGHYPRDGLLQLGAEEVATHDEAHAERTEGGSEPLPLGDAVARCPPSHRRLQLPLRRRQPPGPARRHPPRATHACSRIAAAAAALHHGVVGRSLHVSASASAARRPQRRGPGSSASAAGRPLRLRLSLSGTTPAALGPLPPLSAARSASTLAAHRPPPGELCLRRPLLGELRLCRRSPALPQTPAARGAPPPSPAFDDLYPAAQPLGPTSRRACPSRAAQTTAPPVASRAHVPWWPTAWSPPPSPSAAPARAYRPCRRSAPHRPAVIAVVIASAPPLPR</sequence>
<evidence type="ECO:0000313" key="3">
    <source>
        <dbReference type="EMBL" id="BAD10728.1"/>
    </source>
</evidence>
<feature type="compositionally biased region" description="Low complexity" evidence="1">
    <location>
        <begin position="142"/>
        <end position="166"/>
    </location>
</feature>
<feature type="region of interest" description="Disordered" evidence="1">
    <location>
        <begin position="249"/>
        <end position="270"/>
    </location>
</feature>
<feature type="compositionally biased region" description="Basic residues" evidence="1">
    <location>
        <begin position="91"/>
        <end position="115"/>
    </location>
</feature>
<evidence type="ECO:0000256" key="1">
    <source>
        <dbReference type="SAM" id="MobiDB-lite"/>
    </source>
</evidence>
<feature type="region of interest" description="Disordered" evidence="1">
    <location>
        <begin position="225"/>
        <end position="244"/>
    </location>
</feature>
<feature type="region of interest" description="Disordered" evidence="1">
    <location>
        <begin position="141"/>
        <end position="166"/>
    </location>
</feature>
<dbReference type="EMBL" id="AP006049">
    <property type="protein sequence ID" value="BAD10728.1"/>
    <property type="molecule type" value="Genomic_DNA"/>
</dbReference>
<reference evidence="3" key="2">
    <citation type="submission" date="2002-11" db="EMBL/GenBank/DDBJ databases">
        <title>Oryza sativa nipponbare(GA3) genomic DNA, chromosome 8, BAC clone:OSJNBa0016N23.</title>
        <authorList>
            <person name="Sasaki T."/>
            <person name="Matsumoto T."/>
            <person name="Katayose Y."/>
        </authorList>
    </citation>
    <scope>NUCLEOTIDE SEQUENCE</scope>
</reference>
<name>Q7EXZ7_ORYSJ</name>
<dbReference type="EMBL" id="AP005816">
    <property type="protein sequence ID" value="BAD10667.1"/>
    <property type="molecule type" value="Genomic_DNA"/>
</dbReference>
<reference evidence="4" key="4">
    <citation type="journal article" date="2008" name="Nucleic Acids Res.">
        <title>The rice annotation project database (RAP-DB): 2008 update.</title>
        <authorList>
            <consortium name="The rice annotation project (RAP)"/>
        </authorList>
    </citation>
    <scope>GENOME REANNOTATION</scope>
    <source>
        <strain evidence="4">cv. Nipponbare</strain>
    </source>
</reference>
<dbReference type="AlphaFoldDB" id="Q7EXZ7"/>
<evidence type="ECO:0000313" key="2">
    <source>
        <dbReference type="EMBL" id="BAD10667.1"/>
    </source>
</evidence>
<reference evidence="4" key="3">
    <citation type="journal article" date="2005" name="Nature">
        <title>The map-based sequence of the rice genome.</title>
        <authorList>
            <consortium name="International rice genome sequencing project (IRGSP)"/>
            <person name="Matsumoto T."/>
            <person name="Wu J."/>
            <person name="Kanamori H."/>
            <person name="Katayose Y."/>
            <person name="Fujisawa M."/>
            <person name="Namiki N."/>
            <person name="Mizuno H."/>
            <person name="Yamamoto K."/>
            <person name="Antonio B.A."/>
            <person name="Baba T."/>
            <person name="Sakata K."/>
            <person name="Nagamura Y."/>
            <person name="Aoki H."/>
            <person name="Arikawa K."/>
            <person name="Arita K."/>
            <person name="Bito T."/>
            <person name="Chiden Y."/>
            <person name="Fujitsuka N."/>
            <person name="Fukunaka R."/>
            <person name="Hamada M."/>
            <person name="Harada C."/>
            <person name="Hayashi A."/>
            <person name="Hijishita S."/>
            <person name="Honda M."/>
            <person name="Hosokawa S."/>
            <person name="Ichikawa Y."/>
            <person name="Idonuma A."/>
            <person name="Iijima M."/>
            <person name="Ikeda M."/>
            <person name="Ikeno M."/>
            <person name="Ito K."/>
            <person name="Ito S."/>
            <person name="Ito T."/>
            <person name="Ito Y."/>
            <person name="Ito Y."/>
            <person name="Iwabuchi A."/>
            <person name="Kamiya K."/>
            <person name="Karasawa W."/>
            <person name="Kurita K."/>
            <person name="Katagiri S."/>
            <person name="Kikuta A."/>
            <person name="Kobayashi H."/>
            <person name="Kobayashi N."/>
            <person name="Machita K."/>
            <person name="Maehara T."/>
            <person name="Masukawa M."/>
            <person name="Mizubayashi T."/>
            <person name="Mukai Y."/>
            <person name="Nagasaki H."/>
            <person name="Nagata Y."/>
            <person name="Naito S."/>
            <person name="Nakashima M."/>
            <person name="Nakama Y."/>
            <person name="Nakamichi Y."/>
            <person name="Nakamura M."/>
            <person name="Meguro A."/>
            <person name="Negishi M."/>
            <person name="Ohta I."/>
            <person name="Ohta T."/>
            <person name="Okamoto M."/>
            <person name="Ono N."/>
            <person name="Saji S."/>
            <person name="Sakaguchi M."/>
            <person name="Sakai K."/>
            <person name="Shibata M."/>
            <person name="Shimokawa T."/>
            <person name="Song J."/>
            <person name="Takazaki Y."/>
            <person name="Terasawa K."/>
            <person name="Tsugane M."/>
            <person name="Tsuji K."/>
            <person name="Ueda S."/>
            <person name="Waki K."/>
            <person name="Yamagata H."/>
            <person name="Yamamoto M."/>
            <person name="Yamamoto S."/>
            <person name="Yamane H."/>
            <person name="Yoshiki S."/>
            <person name="Yoshihara R."/>
            <person name="Yukawa K."/>
            <person name="Zhong H."/>
            <person name="Yano M."/>
            <person name="Yuan Q."/>
            <person name="Ouyang S."/>
            <person name="Liu J."/>
            <person name="Jones K.M."/>
            <person name="Gansberger K."/>
            <person name="Moffat K."/>
            <person name="Hill J."/>
            <person name="Bera J."/>
            <person name="Fadrosh D."/>
            <person name="Jin S."/>
            <person name="Johri S."/>
            <person name="Kim M."/>
            <person name="Overton L."/>
            <person name="Reardon M."/>
            <person name="Tsitrin T."/>
            <person name="Vuong H."/>
            <person name="Weaver B."/>
            <person name="Ciecko A."/>
            <person name="Tallon L."/>
            <person name="Jackson J."/>
            <person name="Pai G."/>
            <person name="Aken S.V."/>
            <person name="Utterback T."/>
            <person name="Reidmuller S."/>
            <person name="Feldblyum T."/>
            <person name="Hsiao J."/>
            <person name="Zismann V."/>
            <person name="Iobst S."/>
            <person name="de Vazeille A.R."/>
            <person name="Buell C.R."/>
            <person name="Ying K."/>
            <person name="Li Y."/>
            <person name="Lu T."/>
            <person name="Huang Y."/>
            <person name="Zhao Q."/>
            <person name="Feng Q."/>
            <person name="Zhang L."/>
            <person name="Zhu J."/>
            <person name="Weng Q."/>
            <person name="Mu J."/>
            <person name="Lu Y."/>
            <person name="Fan D."/>
            <person name="Liu Y."/>
            <person name="Guan J."/>
            <person name="Zhang Y."/>
            <person name="Yu S."/>
            <person name="Liu X."/>
            <person name="Zhang Y."/>
            <person name="Hong G."/>
            <person name="Han B."/>
            <person name="Choisne N."/>
            <person name="Demange N."/>
            <person name="Orjeda G."/>
            <person name="Samain S."/>
            <person name="Cattolico L."/>
            <person name="Pelletier E."/>
            <person name="Couloux A."/>
            <person name="Segurens B."/>
            <person name="Wincker P."/>
            <person name="D'Hont A."/>
            <person name="Scarpelli C."/>
            <person name="Weissenbach J."/>
            <person name="Salanoubat M."/>
            <person name="Quetier F."/>
            <person name="Yu Y."/>
            <person name="Kim H.R."/>
            <person name="Rambo T."/>
            <person name="Currie J."/>
            <person name="Collura K."/>
            <person name="Luo M."/>
            <person name="Yang T."/>
            <person name="Ammiraju J.S.S."/>
            <person name="Engler F."/>
            <person name="Soderlund C."/>
            <person name="Wing R.A."/>
            <person name="Palmer L.E."/>
            <person name="de la Bastide M."/>
            <person name="Spiegel L."/>
            <person name="Nascimento L."/>
            <person name="Zutavern T."/>
            <person name="O'Shaughnessy A."/>
            <person name="Dike S."/>
            <person name="Dedhia N."/>
            <person name="Preston R."/>
            <person name="Balija V."/>
            <person name="McCombie W.R."/>
            <person name="Chow T."/>
            <person name="Chen H."/>
            <person name="Chung M."/>
            <person name="Chen C."/>
            <person name="Shaw J."/>
            <person name="Wu H."/>
            <person name="Hsiao K."/>
            <person name="Chao Y."/>
            <person name="Chu M."/>
            <person name="Cheng C."/>
            <person name="Hour A."/>
            <person name="Lee P."/>
            <person name="Lin S."/>
            <person name="Lin Y."/>
            <person name="Liou J."/>
            <person name="Liu S."/>
            <person name="Hsing Y."/>
            <person name="Raghuvanshi S."/>
            <person name="Mohanty A."/>
            <person name="Bharti A.K."/>
            <person name="Gaur A."/>
            <person name="Gupta V."/>
            <person name="Kumar D."/>
            <person name="Ravi V."/>
            <person name="Vij S."/>
            <person name="Kapur A."/>
            <person name="Khurana P."/>
            <person name="Khurana P."/>
            <person name="Khurana J.P."/>
            <person name="Tyagi A.K."/>
            <person name="Gaikwad K."/>
            <person name="Singh A."/>
            <person name="Dalal V."/>
            <person name="Srivastava S."/>
            <person name="Dixit A."/>
            <person name="Pal A.K."/>
            <person name="Ghazi I.A."/>
            <person name="Yadav M."/>
            <person name="Pandit A."/>
            <person name="Bhargava A."/>
            <person name="Sureshbabu K."/>
            <person name="Batra K."/>
            <person name="Sharma T.R."/>
            <person name="Mohapatra T."/>
            <person name="Singh N.K."/>
            <person name="Messing J."/>
            <person name="Nelson A.B."/>
            <person name="Fuks G."/>
            <person name="Kavchok S."/>
            <person name="Keizer G."/>
            <person name="Linton E."/>
            <person name="Llaca V."/>
            <person name="Song R."/>
            <person name="Tanyolac B."/>
            <person name="Young S."/>
            <person name="Ho-Il K."/>
            <person name="Hahn J.H."/>
            <person name="Sangsakoo G."/>
            <person name="Vanavichit A."/>
            <person name="de Mattos Luiz.A.T."/>
            <person name="Zimmer P.D."/>
            <person name="Malone G."/>
            <person name="Dellagostin O."/>
            <person name="de Oliveira A.C."/>
            <person name="Bevan M."/>
            <person name="Bancroft I."/>
            <person name="Minx P."/>
            <person name="Cordum H."/>
            <person name="Wilson R."/>
            <person name="Cheng Z."/>
            <person name="Jin W."/>
            <person name="Jiang J."/>
            <person name="Leong S.A."/>
            <person name="Iwama H."/>
            <person name="Gojobori T."/>
            <person name="Itoh T."/>
            <person name="Niimura Y."/>
            <person name="Fujii Y."/>
            <person name="Habara T."/>
            <person name="Sakai H."/>
            <person name="Sato Y."/>
            <person name="Wilson G."/>
            <person name="Kumar K."/>
            <person name="McCouch S."/>
            <person name="Juretic N."/>
            <person name="Hoen D."/>
            <person name="Wright S."/>
            <person name="Bruskiewich R."/>
            <person name="Bureau T."/>
            <person name="Miyao A."/>
            <person name="Hirochika H."/>
            <person name="Nishikawa T."/>
            <person name="Kadowaki K."/>
            <person name="Sugiura M."/>
            <person name="Burr B."/>
            <person name="Sasaki T."/>
        </authorList>
    </citation>
    <scope>NUCLEOTIDE SEQUENCE [LARGE SCALE GENOMIC DNA]</scope>
    <source>
        <strain evidence="4">cv. Nipponbare</strain>
    </source>
</reference>
<gene>
    <name evidence="2" type="ORF">B1168A08.27</name>
    <name evidence="3" type="ORF">OSJNBa0016N23.102</name>
</gene>
<accession>Q7EXZ7</accession>